<dbReference type="Proteomes" id="UP000006681">
    <property type="component" value="Chromosome"/>
</dbReference>
<dbReference type="EMBL" id="CP002100">
    <property type="protein sequence ID" value="ADN50353.1"/>
    <property type="molecule type" value="Genomic_DNA"/>
</dbReference>
<reference evidence="1 2" key="1">
    <citation type="journal article" date="2010" name="Stand. Genomic Sci.">
        <title>Complete genome sequence of Vulcanisaeta distributa type strain (IC-017).</title>
        <authorList>
            <person name="Mavromatis K."/>
            <person name="Sikorski J."/>
            <person name="Pabst E."/>
            <person name="Teshima H."/>
            <person name="Lapidus A."/>
            <person name="Lucas S."/>
            <person name="Nolan M."/>
            <person name="Glavina Del Rio T."/>
            <person name="Cheng J.F."/>
            <person name="Bruce D."/>
            <person name="Goodwin L."/>
            <person name="Pitluck S."/>
            <person name="Liolios K."/>
            <person name="Ivanova N."/>
            <person name="Mikhailova N."/>
            <person name="Pati A."/>
            <person name="Chen A."/>
            <person name="Palaniappan K."/>
            <person name="Land M."/>
            <person name="Hauser L."/>
            <person name="Chang Y.J."/>
            <person name="Jeffries C.D."/>
            <person name="Rohde M."/>
            <person name="Spring S."/>
            <person name="Goker M."/>
            <person name="Wirth R."/>
            <person name="Woyke T."/>
            <person name="Bristow J."/>
            <person name="Eisen J.A."/>
            <person name="Markowitz V."/>
            <person name="Hugenholtz P."/>
            <person name="Klenk H.P."/>
            <person name="Kyrpides N.C."/>
        </authorList>
    </citation>
    <scope>NUCLEOTIDE SEQUENCE [LARGE SCALE GENOMIC DNA]</scope>
    <source>
        <strain evidence="2">DSM 14429 / JCM 11212 / NBRC 100878 / IC-017</strain>
    </source>
</reference>
<dbReference type="AlphaFoldDB" id="E1QPQ7"/>
<dbReference type="HOGENOM" id="CLU_3394575_0_0_2"/>
<evidence type="ECO:0000313" key="1">
    <source>
        <dbReference type="EMBL" id="ADN50353.1"/>
    </source>
</evidence>
<name>E1QPQ7_VULDI</name>
<organism evidence="1 2">
    <name type="scientific">Vulcanisaeta distributa (strain DSM 14429 / JCM 11212 / NBRC 100878 / IC-017)</name>
    <dbReference type="NCBI Taxonomy" id="572478"/>
    <lineage>
        <taxon>Archaea</taxon>
        <taxon>Thermoproteota</taxon>
        <taxon>Thermoprotei</taxon>
        <taxon>Thermoproteales</taxon>
        <taxon>Thermoproteaceae</taxon>
        <taxon>Vulcanisaeta</taxon>
    </lineage>
</organism>
<dbReference type="KEGG" id="vdi:Vdis_0963"/>
<keyword evidence="2" id="KW-1185">Reference proteome</keyword>
<evidence type="ECO:0000313" key="2">
    <source>
        <dbReference type="Proteomes" id="UP000006681"/>
    </source>
</evidence>
<accession>E1QPQ7</accession>
<protein>
    <submittedName>
        <fullName evidence="1">Uncharacterized protein</fullName>
    </submittedName>
</protein>
<reference evidence="2" key="2">
    <citation type="journal article" date="2010" name="Stand. Genomic Sci.">
        <title>Complete genome sequence of Vulcanisaeta distributa type strain (IC-017T).</title>
        <authorList>
            <person name="Mavromatis K."/>
            <person name="Sikorski J."/>
            <person name="Pabst E."/>
            <person name="Teshima H."/>
            <person name="Lapidus A."/>
            <person name="Lucas S."/>
            <person name="Nolan M."/>
            <person name="Glavina Del Rio T."/>
            <person name="Cheng J."/>
            <person name="Bruce D."/>
            <person name="Goodwin L."/>
            <person name="Pitluck S."/>
            <person name="Liolios K."/>
            <person name="Ivanova N."/>
            <person name="Mikhailova N."/>
            <person name="Pati A."/>
            <person name="Chen A."/>
            <person name="Palaniappan K."/>
            <person name="Land M."/>
            <person name="Hauser L."/>
            <person name="Chang Y."/>
            <person name="Jeffries C."/>
            <person name="Rohde M."/>
            <person name="Spring S."/>
            <person name="Goker M."/>
            <person name="Wirth R."/>
            <person name="Woyke T."/>
            <person name="Bristow J."/>
            <person name="Eisen J."/>
            <person name="Markowitz V."/>
            <person name="Hugenholtz P."/>
            <person name="Klenk H."/>
            <person name="Kyrpides N."/>
        </authorList>
    </citation>
    <scope>NUCLEOTIDE SEQUENCE [LARGE SCALE GENOMIC DNA]</scope>
    <source>
        <strain evidence="2">DSM 14429 / JCM 11212 / NBRC 100878 / IC-017</strain>
    </source>
</reference>
<sequence length="31" mass="3413">MPSLNRGIPSLSQVKNKYSLINKNLNVSAII</sequence>
<proteinExistence type="predicted"/>
<gene>
    <name evidence="1" type="ordered locus">Vdis_0963</name>
</gene>